<dbReference type="GeneID" id="75058626"/>
<organism evidence="1 2">
    <name type="scientific">Escherichia fergusonii</name>
    <dbReference type="NCBI Taxonomy" id="564"/>
    <lineage>
        <taxon>Bacteria</taxon>
        <taxon>Pseudomonadati</taxon>
        <taxon>Pseudomonadota</taxon>
        <taxon>Gammaproteobacteria</taxon>
        <taxon>Enterobacterales</taxon>
        <taxon>Enterobacteriaceae</taxon>
        <taxon>Escherichia</taxon>
    </lineage>
</organism>
<protein>
    <submittedName>
        <fullName evidence="1">Uncharacterized protein</fullName>
    </submittedName>
</protein>
<evidence type="ECO:0000313" key="2">
    <source>
        <dbReference type="Proteomes" id="UP000510927"/>
    </source>
</evidence>
<sequence length="87" mass="10271">MSTLMEKECLLNGVSQNIAFLSKLSEMVYNSQNEELQHEIYELVSYKDYLYSTGHELVDFQEGVLRFQKIRIKYRQELKELGYPVGN</sequence>
<dbReference type="RefSeq" id="WP_000105745.1">
    <property type="nucleotide sequence ID" value="NZ_AP027926.1"/>
</dbReference>
<reference evidence="1 2" key="1">
    <citation type="submission" date="2020-06" db="EMBL/GenBank/DDBJ databases">
        <title>REHAB project genomes.</title>
        <authorList>
            <person name="Shaw L.P."/>
        </authorList>
    </citation>
    <scope>NUCLEOTIDE SEQUENCE [LARGE SCALE GENOMIC DNA]</scope>
    <source>
        <strain evidence="1 2">RHB28-C13</strain>
    </source>
</reference>
<evidence type="ECO:0000313" key="1">
    <source>
        <dbReference type="EMBL" id="QLM99143.1"/>
    </source>
</evidence>
<proteinExistence type="predicted"/>
<dbReference type="EMBL" id="CP055675">
    <property type="protein sequence ID" value="QLM99143.1"/>
    <property type="molecule type" value="Genomic_DNA"/>
</dbReference>
<accession>A0A7K4HXX1</accession>
<dbReference type="AlphaFoldDB" id="A0A7K4HXX1"/>
<dbReference type="Proteomes" id="UP000510927">
    <property type="component" value="Chromosome"/>
</dbReference>
<gene>
    <name evidence="1" type="ORF">HVY52_04730</name>
</gene>
<name>A0A7K4HXX1_ESCFE</name>